<evidence type="ECO:0000313" key="7">
    <source>
        <dbReference type="EMBL" id="MBB5014790.1"/>
    </source>
</evidence>
<keyword evidence="4 7" id="KW-0378">Hydrolase</keyword>
<evidence type="ECO:0000256" key="2">
    <source>
        <dbReference type="ARBA" id="ARBA00022438"/>
    </source>
</evidence>
<reference evidence="7 8" key="1">
    <citation type="submission" date="2020-08" db="EMBL/GenBank/DDBJ databases">
        <title>Genomic Encyclopedia of Type Strains, Phase IV (KMG-IV): sequencing the most valuable type-strain genomes for metagenomic binning, comparative biology and taxonomic classification.</title>
        <authorList>
            <person name="Goeker M."/>
        </authorList>
    </citation>
    <scope>NUCLEOTIDE SEQUENCE [LARGE SCALE GENOMIC DNA]</scope>
    <source>
        <strain evidence="7 8">DSM 25897</strain>
    </source>
</reference>
<dbReference type="Gene3D" id="3.40.630.10">
    <property type="entry name" value="Zn peptidases"/>
    <property type="match status" value="1"/>
</dbReference>
<evidence type="ECO:0000256" key="1">
    <source>
        <dbReference type="ARBA" id="ARBA00009528"/>
    </source>
</evidence>
<dbReference type="InterPro" id="IPR011356">
    <property type="entry name" value="Leucine_aapep/pepB"/>
</dbReference>
<comment type="caution">
    <text evidence="7">The sequence shown here is derived from an EMBL/GenBank/DDBJ whole genome shotgun (WGS) entry which is preliminary data.</text>
</comment>
<evidence type="ECO:0000256" key="3">
    <source>
        <dbReference type="ARBA" id="ARBA00022670"/>
    </source>
</evidence>
<dbReference type="PRINTS" id="PR00481">
    <property type="entry name" value="LAMNOPPTDASE"/>
</dbReference>
<keyword evidence="2 7" id="KW-0031">Aminopeptidase</keyword>
<dbReference type="SUPFAM" id="SSF53187">
    <property type="entry name" value="Zn-dependent exopeptidases"/>
    <property type="match status" value="1"/>
</dbReference>
<dbReference type="Pfam" id="PF21337">
    <property type="entry name" value="Peptidase_M17_N_1"/>
    <property type="match status" value="1"/>
</dbReference>
<dbReference type="GO" id="GO:0005737">
    <property type="term" value="C:cytoplasm"/>
    <property type="evidence" value="ECO:0007669"/>
    <property type="project" value="InterPro"/>
</dbReference>
<dbReference type="PROSITE" id="PS00631">
    <property type="entry name" value="CYTOSOL_AP"/>
    <property type="match status" value="1"/>
</dbReference>
<protein>
    <submittedName>
        <fullName evidence="7">Leucyl aminopeptidase</fullName>
        <ecNumber evidence="7">3.4.11.1</ecNumber>
    </submittedName>
</protein>
<keyword evidence="5" id="KW-0464">Manganese</keyword>
<keyword evidence="8" id="KW-1185">Reference proteome</keyword>
<dbReference type="InterPro" id="IPR048816">
    <property type="entry name" value="Peptidase_M17_N_1"/>
</dbReference>
<keyword evidence="3" id="KW-0645">Protease</keyword>
<sequence>MNLPPCFAPADPFDAAVPVIALDGAALDSFLGGEPEAVRHWVAANGFRAEPGTVLLVPGDGGVPLYALIGIADAADPFALAHAPMLLPEGLYRLDAQRGLRIAAGDALLGWGLGAYRFDRYRRAGRAPARLALPPRDAAHDEAAALLRASVLVRDLVNTPSEHMGPEQLEQEARRLAELYGGQMHAVVGDALLAGNFPAIHAVGRASHRAPRLIELTWGDPSHPHVAIVGKGVCFDTGGLDIKPADGMRNMKKDMGGAAHALALAKLVMMRKLPVRLTLLIPAVENAIAGNAYRPGEVIATRKGLSVEIDNTDAEGRVVLCDALTYAAEKSPALLLDFATLTGAARIALGPDLPALYANDEALARDWLAAAEAARDPLWRMPLWRPYLSYLKSNVADLANAGGSRMAGSITAALYLDRFVPPDLPWAHLDVYAWNDSDRPGRPAGGEAQGLRAAFALLRSRFAPLSGG</sequence>
<dbReference type="InterPro" id="IPR043472">
    <property type="entry name" value="Macro_dom-like"/>
</dbReference>
<dbReference type="Pfam" id="PF00883">
    <property type="entry name" value="Peptidase_M17"/>
    <property type="match status" value="1"/>
</dbReference>
<dbReference type="EMBL" id="JACHHX010000003">
    <property type="protein sequence ID" value="MBB5014790.1"/>
    <property type="molecule type" value="Genomic_DNA"/>
</dbReference>
<name>A0A7W8DCW2_9GAMM</name>
<evidence type="ECO:0000256" key="5">
    <source>
        <dbReference type="ARBA" id="ARBA00023211"/>
    </source>
</evidence>
<gene>
    <name evidence="7" type="ORF">HNQ58_000666</name>
</gene>
<dbReference type="EC" id="3.4.11.1" evidence="7"/>
<dbReference type="CDD" id="cd00433">
    <property type="entry name" value="Peptidase_M17"/>
    <property type="match status" value="1"/>
</dbReference>
<comment type="similarity">
    <text evidence="1">Belongs to the peptidase M17 family.</text>
</comment>
<feature type="domain" description="Cytosol aminopeptidase" evidence="6">
    <location>
        <begin position="311"/>
        <end position="318"/>
    </location>
</feature>
<evidence type="ECO:0000259" key="6">
    <source>
        <dbReference type="PROSITE" id="PS00631"/>
    </source>
</evidence>
<dbReference type="Proteomes" id="UP000519004">
    <property type="component" value="Unassembled WGS sequence"/>
</dbReference>
<dbReference type="GO" id="GO:0006508">
    <property type="term" value="P:proteolysis"/>
    <property type="evidence" value="ECO:0007669"/>
    <property type="project" value="UniProtKB-KW"/>
</dbReference>
<dbReference type="GO" id="GO:0030145">
    <property type="term" value="F:manganese ion binding"/>
    <property type="evidence" value="ECO:0007669"/>
    <property type="project" value="InterPro"/>
</dbReference>
<dbReference type="GO" id="GO:0070006">
    <property type="term" value="F:metalloaminopeptidase activity"/>
    <property type="evidence" value="ECO:0007669"/>
    <property type="project" value="InterPro"/>
</dbReference>
<evidence type="ECO:0000313" key="8">
    <source>
        <dbReference type="Proteomes" id="UP000519004"/>
    </source>
</evidence>
<organism evidence="7 8">
    <name type="scientific">Rehaibacterium terrae</name>
    <dbReference type="NCBI Taxonomy" id="1341696"/>
    <lineage>
        <taxon>Bacteria</taxon>
        <taxon>Pseudomonadati</taxon>
        <taxon>Pseudomonadota</taxon>
        <taxon>Gammaproteobacteria</taxon>
        <taxon>Lysobacterales</taxon>
        <taxon>Lysobacteraceae</taxon>
        <taxon>Rehaibacterium</taxon>
    </lineage>
</organism>
<dbReference type="InterPro" id="IPR000819">
    <property type="entry name" value="Peptidase_M17_C"/>
</dbReference>
<proteinExistence type="inferred from homology"/>
<dbReference type="PANTHER" id="PTHR11963:SF20">
    <property type="entry name" value="PEPTIDASE B"/>
    <property type="match status" value="1"/>
</dbReference>
<dbReference type="Gene3D" id="3.40.220.10">
    <property type="entry name" value="Leucine Aminopeptidase, subunit E, domain 1"/>
    <property type="match status" value="1"/>
</dbReference>
<dbReference type="PANTHER" id="PTHR11963">
    <property type="entry name" value="LEUCINE AMINOPEPTIDASE-RELATED"/>
    <property type="match status" value="1"/>
</dbReference>
<dbReference type="AlphaFoldDB" id="A0A7W8DCW2"/>
<dbReference type="RefSeq" id="WP_183947361.1">
    <property type="nucleotide sequence ID" value="NZ_JACHHX010000003.1"/>
</dbReference>
<accession>A0A7W8DCW2</accession>
<evidence type="ECO:0000256" key="4">
    <source>
        <dbReference type="ARBA" id="ARBA00022801"/>
    </source>
</evidence>